<feature type="domain" description="Response regulatory" evidence="8">
    <location>
        <begin position="7"/>
        <end position="122"/>
    </location>
</feature>
<dbReference type="Pfam" id="PF08447">
    <property type="entry name" value="PAS_3"/>
    <property type="match status" value="2"/>
</dbReference>
<dbReference type="PROSITE" id="PS50112">
    <property type="entry name" value="PAS"/>
    <property type="match status" value="3"/>
</dbReference>
<feature type="domain" description="PAC" evidence="10">
    <location>
        <begin position="918"/>
        <end position="968"/>
    </location>
</feature>
<dbReference type="SUPFAM" id="SSF52172">
    <property type="entry name" value="CheY-like"/>
    <property type="match status" value="1"/>
</dbReference>
<dbReference type="GO" id="GO:0000160">
    <property type="term" value="P:phosphorelay signal transduction system"/>
    <property type="evidence" value="ECO:0007669"/>
    <property type="project" value="InterPro"/>
</dbReference>
<feature type="domain" description="PAC" evidence="10">
    <location>
        <begin position="507"/>
        <end position="560"/>
    </location>
</feature>
<feature type="domain" description="PAS" evidence="9">
    <location>
        <begin position="717"/>
        <end position="784"/>
    </location>
</feature>
<comment type="caution">
    <text evidence="11">The sequence shown here is derived from an EMBL/GenBank/DDBJ whole genome shotgun (WGS) entry which is preliminary data.</text>
</comment>
<reference evidence="11 12" key="1">
    <citation type="submission" date="2018-05" db="EMBL/GenBank/DDBJ databases">
        <title>Draft genome of Methanospirillum stamsii Pt1.</title>
        <authorList>
            <person name="Dueholm M.S."/>
            <person name="Nielsen P.H."/>
            <person name="Bakmann L.F."/>
            <person name="Otzen D.E."/>
        </authorList>
    </citation>
    <scope>NUCLEOTIDE SEQUENCE [LARGE SCALE GENOMIC DNA]</scope>
    <source>
        <strain evidence="11 12">Pt1</strain>
    </source>
</reference>
<dbReference type="InterPro" id="IPR011006">
    <property type="entry name" value="CheY-like_superfamily"/>
</dbReference>
<dbReference type="RefSeq" id="WP_109942530.1">
    <property type="nucleotide sequence ID" value="NZ_QGMZ01000086.1"/>
</dbReference>
<keyword evidence="5" id="KW-0418">Kinase</keyword>
<dbReference type="GO" id="GO:0004673">
    <property type="term" value="F:protein histidine kinase activity"/>
    <property type="evidence" value="ECO:0007669"/>
    <property type="project" value="UniProtKB-EC"/>
</dbReference>
<sequence length="989" mass="113041">MDDRNFRILYVDDETDLLTIGKLFMERYGNLTVDTSPSARDALEKIAQNSFDGIVSDYQMPGMDGIEFLQEVRRQYGDIPFILFTGRGREEVVIQAIDFGVDFYLQKGGEPKSQFAELVHKIRQAVRRKEAERAIKASEKRLSDIIDFLPDPTFAIDVSGKVIAWNHALEELTGSSSADIIGKGKEEYNTIIYGEDRPVLIDLIDEPDDVILQYYSHIQRSGTSITAETEYTHKNGSHLHILLKVSRLYDQAGTIAGAIESIRDITQLKQAEREIRKSEERYRSVVNDQTEMIARFSPEGIITFTNEAYRQYYAPRIGLEFPVGKNIRDIMEISNYSQVDAFFQSLTPETPVREMERMVPGKDGNTYWQIWAVRALFDEDGNISEYQVVGRDVTDKKLAEEKLRVAYEQIAADEEELREKYEELAKSEQLARESEERLVQAQEIAHTGAWEYNLKTGVIWGSAEGLAIFGYPPVAGDFPIEDIESCIPDRERVHQTLVDLLEHDTPYDIEYLIQPADGSKQKYIHSRARCERDSNGNIIRVLGVIQDITERKKAENEVAFKNVILQTQQEAALDGILIVDKNGLILGYNKKFQEVWGISDEIVLSRNDEQVLSSVLHLLADPDEFISRVRYLYEHPEEKSFEEVELQNGRILERFSSPMYGDAGEYFGRVWYFRDISERKRAEEELQAAYEQIQASEETLQTNYQLLLLKERALQESENRFRSLFSLAPYACVLYNQNGVHLFSNAYHEKITGYSSAEMEGKSARDFDIISPNDLDRITEKLNRQGYLDGEEVTIKAKDGTMKTVLSSAVFIQSWGERETLSTMIDVSERRRIEDSLRRSNDQITGIANTIPGIVFQFYAKESGEFGLSYVSSRVGEILGISGDFSTFLQKFIDGIVPEDRTRFSASIQQAVKNETKWEFEGRFRRPDGHIIYLRGISAPVREQNELLYSGVILDITAEKEADKSLQSERLFSRLLLDISPVFIVAIGA</sequence>
<feature type="domain" description="PAC" evidence="10">
    <location>
        <begin position="225"/>
        <end position="277"/>
    </location>
</feature>
<keyword evidence="12" id="KW-1185">Reference proteome</keyword>
<dbReference type="PROSITE" id="PS50110">
    <property type="entry name" value="RESPONSE_REGULATORY"/>
    <property type="match status" value="1"/>
</dbReference>
<dbReference type="PROSITE" id="PS50113">
    <property type="entry name" value="PAC"/>
    <property type="match status" value="6"/>
</dbReference>
<feature type="domain" description="PAS" evidence="9">
    <location>
        <begin position="138"/>
        <end position="206"/>
    </location>
</feature>
<evidence type="ECO:0000256" key="6">
    <source>
        <dbReference type="PROSITE-ProRule" id="PRU00169"/>
    </source>
</evidence>
<dbReference type="SUPFAM" id="SSF55785">
    <property type="entry name" value="PYP-like sensor domain (PAS domain)"/>
    <property type="match status" value="6"/>
</dbReference>
<dbReference type="SMART" id="SM00448">
    <property type="entry name" value="REC"/>
    <property type="match status" value="1"/>
</dbReference>
<dbReference type="PANTHER" id="PTHR43304:SF1">
    <property type="entry name" value="PAC DOMAIN-CONTAINING PROTEIN"/>
    <property type="match status" value="1"/>
</dbReference>
<organism evidence="11 12">
    <name type="scientific">Methanospirillum stamsii</name>
    <dbReference type="NCBI Taxonomy" id="1277351"/>
    <lineage>
        <taxon>Archaea</taxon>
        <taxon>Methanobacteriati</taxon>
        <taxon>Methanobacteriota</taxon>
        <taxon>Stenosarchaea group</taxon>
        <taxon>Methanomicrobia</taxon>
        <taxon>Methanomicrobiales</taxon>
        <taxon>Methanospirillaceae</taxon>
        <taxon>Methanospirillum</taxon>
    </lineage>
</organism>
<keyword evidence="7" id="KW-0175">Coiled coil</keyword>
<dbReference type="CDD" id="cd00130">
    <property type="entry name" value="PAS"/>
    <property type="match status" value="6"/>
</dbReference>
<evidence type="ECO:0000259" key="10">
    <source>
        <dbReference type="PROSITE" id="PS50113"/>
    </source>
</evidence>
<name>A0A2V2MPY3_9EURY</name>
<dbReference type="InterPro" id="IPR013655">
    <property type="entry name" value="PAS_fold_3"/>
</dbReference>
<dbReference type="Gene3D" id="3.40.50.2300">
    <property type="match status" value="1"/>
</dbReference>
<dbReference type="CDD" id="cd00156">
    <property type="entry name" value="REC"/>
    <property type="match status" value="1"/>
</dbReference>
<comment type="catalytic activity">
    <reaction evidence="1">
        <text>ATP + protein L-histidine = ADP + protein N-phospho-L-histidine.</text>
        <dbReference type="EC" id="2.7.13.3"/>
    </reaction>
</comment>
<dbReference type="OrthoDB" id="3369at2157"/>
<gene>
    <name evidence="11" type="ORF">DLD82_18105</name>
</gene>
<dbReference type="InterPro" id="IPR000014">
    <property type="entry name" value="PAS"/>
</dbReference>
<dbReference type="InterPro" id="IPR013656">
    <property type="entry name" value="PAS_4"/>
</dbReference>
<evidence type="ECO:0000256" key="4">
    <source>
        <dbReference type="ARBA" id="ARBA00022679"/>
    </source>
</evidence>
<feature type="domain" description="PAS" evidence="9">
    <location>
        <begin position="570"/>
        <end position="617"/>
    </location>
</feature>
<feature type="non-terminal residue" evidence="11">
    <location>
        <position position="989"/>
    </location>
</feature>
<evidence type="ECO:0000313" key="11">
    <source>
        <dbReference type="EMBL" id="PWR69469.1"/>
    </source>
</evidence>
<dbReference type="InterPro" id="IPR000700">
    <property type="entry name" value="PAS-assoc_C"/>
</dbReference>
<dbReference type="NCBIfam" id="TIGR00229">
    <property type="entry name" value="sensory_box"/>
    <property type="match status" value="6"/>
</dbReference>
<evidence type="ECO:0000313" key="12">
    <source>
        <dbReference type="Proteomes" id="UP000245934"/>
    </source>
</evidence>
<dbReference type="Pfam" id="PF00072">
    <property type="entry name" value="Response_reg"/>
    <property type="match status" value="1"/>
</dbReference>
<dbReference type="SMART" id="SM00091">
    <property type="entry name" value="PAS"/>
    <property type="match status" value="5"/>
</dbReference>
<evidence type="ECO:0000256" key="7">
    <source>
        <dbReference type="SAM" id="Coils"/>
    </source>
</evidence>
<dbReference type="InterPro" id="IPR001789">
    <property type="entry name" value="Sig_transdc_resp-reg_receiver"/>
</dbReference>
<dbReference type="InterPro" id="IPR035965">
    <property type="entry name" value="PAS-like_dom_sf"/>
</dbReference>
<evidence type="ECO:0000256" key="2">
    <source>
        <dbReference type="ARBA" id="ARBA00012438"/>
    </source>
</evidence>
<dbReference type="SMART" id="SM00086">
    <property type="entry name" value="PAC"/>
    <property type="match status" value="5"/>
</dbReference>
<evidence type="ECO:0000259" key="9">
    <source>
        <dbReference type="PROSITE" id="PS50112"/>
    </source>
</evidence>
<dbReference type="Gene3D" id="3.30.450.20">
    <property type="entry name" value="PAS domain"/>
    <property type="match status" value="6"/>
</dbReference>
<feature type="domain" description="PAC" evidence="10">
    <location>
        <begin position="637"/>
        <end position="688"/>
    </location>
</feature>
<keyword evidence="4" id="KW-0808">Transferase</keyword>
<dbReference type="PANTHER" id="PTHR43304">
    <property type="entry name" value="PHYTOCHROME-LIKE PROTEIN CPH1"/>
    <property type="match status" value="1"/>
</dbReference>
<accession>A0A2V2MPY3</accession>
<feature type="domain" description="PAC" evidence="10">
    <location>
        <begin position="789"/>
        <end position="839"/>
    </location>
</feature>
<dbReference type="InterPro" id="IPR052162">
    <property type="entry name" value="Sensor_kinase/Photoreceptor"/>
</dbReference>
<dbReference type="EC" id="2.7.13.3" evidence="2"/>
<keyword evidence="3 6" id="KW-0597">Phosphoprotein</keyword>
<dbReference type="Pfam" id="PF13426">
    <property type="entry name" value="PAS_9"/>
    <property type="match status" value="3"/>
</dbReference>
<dbReference type="AlphaFoldDB" id="A0A2V2MPY3"/>
<evidence type="ECO:0000256" key="1">
    <source>
        <dbReference type="ARBA" id="ARBA00000085"/>
    </source>
</evidence>
<dbReference type="InterPro" id="IPR001610">
    <property type="entry name" value="PAC"/>
</dbReference>
<feature type="domain" description="PAC" evidence="10">
    <location>
        <begin position="353"/>
        <end position="405"/>
    </location>
</feature>
<evidence type="ECO:0000256" key="5">
    <source>
        <dbReference type="ARBA" id="ARBA00022777"/>
    </source>
</evidence>
<feature type="modified residue" description="4-aspartylphosphate" evidence="6">
    <location>
        <position position="57"/>
    </location>
</feature>
<dbReference type="Proteomes" id="UP000245934">
    <property type="component" value="Unassembled WGS sequence"/>
</dbReference>
<dbReference type="Gene3D" id="2.10.70.100">
    <property type="match status" value="1"/>
</dbReference>
<proteinExistence type="predicted"/>
<dbReference type="Pfam" id="PF08448">
    <property type="entry name" value="PAS_4"/>
    <property type="match status" value="1"/>
</dbReference>
<feature type="coiled-coil region" evidence="7">
    <location>
        <begin position="396"/>
        <end position="444"/>
    </location>
</feature>
<dbReference type="EMBL" id="QGMZ01000086">
    <property type="protein sequence ID" value="PWR69469.1"/>
    <property type="molecule type" value="Genomic_DNA"/>
</dbReference>
<protein>
    <recommendedName>
        <fullName evidence="2">histidine kinase</fullName>
        <ecNumber evidence="2">2.7.13.3</ecNumber>
    </recommendedName>
</protein>
<evidence type="ECO:0000256" key="3">
    <source>
        <dbReference type="ARBA" id="ARBA00022553"/>
    </source>
</evidence>
<evidence type="ECO:0000259" key="8">
    <source>
        <dbReference type="PROSITE" id="PS50110"/>
    </source>
</evidence>